<dbReference type="Gene3D" id="1.25.40.20">
    <property type="entry name" value="Ankyrin repeat-containing domain"/>
    <property type="match status" value="1"/>
</dbReference>
<dbReference type="GO" id="GO:0006357">
    <property type="term" value="P:regulation of transcription by RNA polymerase II"/>
    <property type="evidence" value="ECO:0007669"/>
    <property type="project" value="TreeGrafter"/>
</dbReference>
<dbReference type="Pfam" id="PF03859">
    <property type="entry name" value="CG-1"/>
    <property type="match status" value="1"/>
</dbReference>
<evidence type="ECO:0000313" key="10">
    <source>
        <dbReference type="EMBL" id="PRP86831.1"/>
    </source>
</evidence>
<dbReference type="EMBL" id="MDYQ01000026">
    <property type="protein sequence ID" value="PRP86831.1"/>
    <property type="molecule type" value="Genomic_DNA"/>
</dbReference>
<dbReference type="PROSITE" id="PS50096">
    <property type="entry name" value="IQ"/>
    <property type="match status" value="2"/>
</dbReference>
<evidence type="ECO:0000256" key="7">
    <source>
        <dbReference type="PROSITE-ProRule" id="PRU00023"/>
    </source>
</evidence>
<evidence type="ECO:0000259" key="9">
    <source>
        <dbReference type="PROSITE" id="PS51437"/>
    </source>
</evidence>
<dbReference type="PROSITE" id="PS51437">
    <property type="entry name" value="CG_1"/>
    <property type="match status" value="1"/>
</dbReference>
<dbReference type="PROSITE" id="PS50297">
    <property type="entry name" value="ANK_REP_REGION"/>
    <property type="match status" value="1"/>
</dbReference>
<dbReference type="Pfam" id="PF13637">
    <property type="entry name" value="Ank_4"/>
    <property type="match status" value="1"/>
</dbReference>
<comment type="subcellular location">
    <subcellularLocation>
        <location evidence="1">Nucleus</location>
    </subcellularLocation>
</comment>
<dbReference type="CDD" id="cd00102">
    <property type="entry name" value="IPT"/>
    <property type="match status" value="1"/>
</dbReference>
<dbReference type="GO" id="GO:0003690">
    <property type="term" value="F:double-stranded DNA binding"/>
    <property type="evidence" value="ECO:0007669"/>
    <property type="project" value="TreeGrafter"/>
</dbReference>
<dbReference type="Pfam" id="PF01833">
    <property type="entry name" value="TIG"/>
    <property type="match status" value="1"/>
</dbReference>
<feature type="region of interest" description="Disordered" evidence="8">
    <location>
        <begin position="250"/>
        <end position="273"/>
    </location>
</feature>
<dbReference type="PANTHER" id="PTHR23335">
    <property type="entry name" value="CALMODULIN-BINDING TRANSCRIPTION ACTIVATOR CAMTA"/>
    <property type="match status" value="1"/>
</dbReference>
<dbReference type="SUPFAM" id="SSF48403">
    <property type="entry name" value="Ankyrin repeat"/>
    <property type="match status" value="1"/>
</dbReference>
<sequence length="701" mass="81539">MRQKRDTDSVIQSLVLSREVERRGRREKENARDCTWDVWPCPSSLTHSRIPSSRCFSPKRKRQTLRSELGLVIHTDHFANTRSMQASDNVLSVEHLIQEAKVRWLKSYEVLSVLQNFHSLGIQVSSVPAQCPPSGSLFLFPKRIKFRRDGIQWRRVNNRVREAHETLKVGDRVVLTCYYASSEDPPCFHRRVYALTQPEGDDPIVLVHYLQQMTENKTPITTNIHQELQMDTMLMSSPMLDESEMFNLNFDAPPDIPKPQTPKTRRSQTKRRNDEEHYKVMEMMGGSAQVHGHLAVINDFSPEWDYVDGGSKVLVTGTEFNRGFQYSCVFGDVEVSATLIQDGVLRCVVPPRSSPGRVRFCVSLGNFIQFSEAQEFEYRTRLSEAEWMITQQNFKVRIVERLEALEKRLYQRNDSVQPSFEVSGNESQLDATFNRFLKYIMQHIPPPSQAEMRDSEEVLPLDEQDVDGFSLLHCACAIGYYHLCLTLIASGADVNSRDNRGFTPFHWALKSGNRTLTHLLLPYVEEEILTSESELDEDDRLFLEDVNRNFENLSLDEISVVASRFLRDSKNRSYNLQSDRAASLIQTAYRKYKNRQRTRDSETLSTEEAAEIQRKEREIQAAIKVRTSIYNEPPDAPRKIQMAYRDHRQRFWLKLEKAAVNIQTRVRAKLERRRREKTNKREDEAARKIQMAFMRYKHSKA</sequence>
<dbReference type="AlphaFoldDB" id="A0A2P6NS98"/>
<accession>A0A2P6NS98</accession>
<keyword evidence="3 7" id="KW-0040">ANK repeat</keyword>
<comment type="similarity">
    <text evidence="2">Belongs to the CAMTA family.</text>
</comment>
<dbReference type="InterPro" id="IPR002110">
    <property type="entry name" value="Ankyrin_rpt"/>
</dbReference>
<dbReference type="Gene3D" id="2.60.40.10">
    <property type="entry name" value="Immunoglobulins"/>
    <property type="match status" value="1"/>
</dbReference>
<dbReference type="SMART" id="SM00248">
    <property type="entry name" value="ANK"/>
    <property type="match status" value="2"/>
</dbReference>
<organism evidence="10 11">
    <name type="scientific">Planoprotostelium fungivorum</name>
    <dbReference type="NCBI Taxonomy" id="1890364"/>
    <lineage>
        <taxon>Eukaryota</taxon>
        <taxon>Amoebozoa</taxon>
        <taxon>Evosea</taxon>
        <taxon>Variosea</taxon>
        <taxon>Cavosteliida</taxon>
        <taxon>Cavosteliaceae</taxon>
        <taxon>Planoprotostelium</taxon>
    </lineage>
</organism>
<dbReference type="InParanoid" id="A0A2P6NS98"/>
<dbReference type="SUPFAM" id="SSF81296">
    <property type="entry name" value="E set domains"/>
    <property type="match status" value="1"/>
</dbReference>
<comment type="caution">
    <text evidence="10">The sequence shown here is derived from an EMBL/GenBank/DDBJ whole genome shotgun (WGS) entry which is preliminary data.</text>
</comment>
<dbReference type="PROSITE" id="PS50088">
    <property type="entry name" value="ANK_REPEAT"/>
    <property type="match status" value="1"/>
</dbReference>
<dbReference type="GO" id="GO:0003712">
    <property type="term" value="F:transcription coregulator activity"/>
    <property type="evidence" value="ECO:0007669"/>
    <property type="project" value="TreeGrafter"/>
</dbReference>
<keyword evidence="11" id="KW-1185">Reference proteome</keyword>
<protein>
    <recommendedName>
        <fullName evidence="9">CG-1 domain-containing protein</fullName>
    </recommendedName>
</protein>
<gene>
    <name evidence="10" type="ORF">PROFUN_05048</name>
</gene>
<evidence type="ECO:0000256" key="1">
    <source>
        <dbReference type="ARBA" id="ARBA00004123"/>
    </source>
</evidence>
<proteinExistence type="inferred from homology"/>
<dbReference type="InterPro" id="IPR005559">
    <property type="entry name" value="CG-1_dom"/>
</dbReference>
<evidence type="ECO:0000256" key="4">
    <source>
        <dbReference type="ARBA" id="ARBA00023159"/>
    </source>
</evidence>
<feature type="repeat" description="ANK" evidence="7">
    <location>
        <begin position="467"/>
        <end position="499"/>
    </location>
</feature>
<evidence type="ECO:0000313" key="11">
    <source>
        <dbReference type="Proteomes" id="UP000241769"/>
    </source>
</evidence>
<dbReference type="GO" id="GO:0005634">
    <property type="term" value="C:nucleus"/>
    <property type="evidence" value="ECO:0007669"/>
    <property type="project" value="UniProtKB-SubCell"/>
</dbReference>
<dbReference type="InterPro" id="IPR002909">
    <property type="entry name" value="IPT_dom"/>
</dbReference>
<dbReference type="InterPro" id="IPR014756">
    <property type="entry name" value="Ig_E-set"/>
</dbReference>
<evidence type="ECO:0000256" key="3">
    <source>
        <dbReference type="ARBA" id="ARBA00023043"/>
    </source>
</evidence>
<evidence type="ECO:0000256" key="5">
    <source>
        <dbReference type="ARBA" id="ARBA00023163"/>
    </source>
</evidence>
<evidence type="ECO:0000256" key="2">
    <source>
        <dbReference type="ARBA" id="ARBA00008267"/>
    </source>
</evidence>
<name>A0A2P6NS98_9EUKA</name>
<dbReference type="SMART" id="SM01076">
    <property type="entry name" value="CG-1"/>
    <property type="match status" value="1"/>
</dbReference>
<dbReference type="SMART" id="SM00429">
    <property type="entry name" value="IPT"/>
    <property type="match status" value="1"/>
</dbReference>
<keyword evidence="4" id="KW-0010">Activator</keyword>
<keyword evidence="6" id="KW-0539">Nucleus</keyword>
<dbReference type="OrthoDB" id="407555at2759"/>
<reference evidence="10 11" key="1">
    <citation type="journal article" date="2018" name="Genome Biol. Evol.">
        <title>Multiple Roots of Fruiting Body Formation in Amoebozoa.</title>
        <authorList>
            <person name="Hillmann F."/>
            <person name="Forbes G."/>
            <person name="Novohradska S."/>
            <person name="Ferling I."/>
            <person name="Riege K."/>
            <person name="Groth M."/>
            <person name="Westermann M."/>
            <person name="Marz M."/>
            <person name="Spaller T."/>
            <person name="Winckler T."/>
            <person name="Schaap P."/>
            <person name="Glockner G."/>
        </authorList>
    </citation>
    <scope>NUCLEOTIDE SEQUENCE [LARGE SCALE GENOMIC DNA]</scope>
    <source>
        <strain evidence="10 11">Jena</strain>
    </source>
</reference>
<keyword evidence="5" id="KW-0804">Transcription</keyword>
<dbReference type="Proteomes" id="UP000241769">
    <property type="component" value="Unassembled WGS sequence"/>
</dbReference>
<dbReference type="InterPro" id="IPR036770">
    <property type="entry name" value="Ankyrin_rpt-contain_sf"/>
</dbReference>
<evidence type="ECO:0000256" key="6">
    <source>
        <dbReference type="ARBA" id="ARBA00023242"/>
    </source>
</evidence>
<dbReference type="InterPro" id="IPR013783">
    <property type="entry name" value="Ig-like_fold"/>
</dbReference>
<dbReference type="PANTHER" id="PTHR23335:SF1">
    <property type="entry name" value="CALMODULIN-BINDING TRANSCRIPTION ACTIVATOR, ISOFORM F"/>
    <property type="match status" value="1"/>
</dbReference>
<feature type="domain" description="CG-1" evidence="9">
    <location>
        <begin position="93"/>
        <end position="218"/>
    </location>
</feature>
<evidence type="ECO:0000256" key="8">
    <source>
        <dbReference type="SAM" id="MobiDB-lite"/>
    </source>
</evidence>